<keyword evidence="2" id="KW-0227">DNA damage</keyword>
<dbReference type="GO" id="GO:0048257">
    <property type="term" value="F:3'-flap endonuclease activity"/>
    <property type="evidence" value="ECO:0007669"/>
    <property type="project" value="TreeGrafter"/>
</dbReference>
<dbReference type="Proteomes" id="UP000654075">
    <property type="component" value="Unassembled WGS sequence"/>
</dbReference>
<dbReference type="OrthoDB" id="47733at2759"/>
<feature type="non-terminal residue" evidence="5">
    <location>
        <position position="1"/>
    </location>
</feature>
<comment type="similarity">
    <text evidence="2">Belongs to the XPF family.</text>
</comment>
<name>A0A813FEF2_POLGL</name>
<feature type="compositionally biased region" description="Low complexity" evidence="3">
    <location>
        <begin position="211"/>
        <end position="228"/>
    </location>
</feature>
<dbReference type="GO" id="GO:0003677">
    <property type="term" value="F:DNA binding"/>
    <property type="evidence" value="ECO:0007669"/>
    <property type="project" value="UniProtKB-UniRule"/>
</dbReference>
<dbReference type="GO" id="GO:0000712">
    <property type="term" value="P:resolution of meiotic recombination intermediates"/>
    <property type="evidence" value="ECO:0007669"/>
    <property type="project" value="TreeGrafter"/>
</dbReference>
<accession>A0A813FEF2</accession>
<proteinExistence type="inferred from homology"/>
<dbReference type="GO" id="GO:0048476">
    <property type="term" value="C:Holliday junction resolvase complex"/>
    <property type="evidence" value="ECO:0007669"/>
    <property type="project" value="UniProtKB-UniRule"/>
</dbReference>
<dbReference type="GO" id="GO:0008821">
    <property type="term" value="F:crossover junction DNA endonuclease activity"/>
    <property type="evidence" value="ECO:0007669"/>
    <property type="project" value="UniProtKB-UniRule"/>
</dbReference>
<evidence type="ECO:0000259" key="4">
    <source>
        <dbReference type="SMART" id="SM00891"/>
    </source>
</evidence>
<keyword evidence="2" id="KW-0539">Nucleus</keyword>
<dbReference type="InterPro" id="IPR006166">
    <property type="entry name" value="ERCC4_domain"/>
</dbReference>
<comment type="function">
    <text evidence="2">Interacts with EME1 to form a DNA structure-specific endonuclease with substrate preference for branched DNA structures with a 5'-end at the branch nick. Typical substrates include 3'-flap structures, D-loops, replication forks and nicked Holliday junctions. May be required in mitosis for the processing of stalled or collapsed replication fork intermediates. May be required in meiosis for the repair of meiosis-specific double strand breaks subsequent to single-end invasion (SEI).</text>
</comment>
<keyword evidence="2" id="KW-0234">DNA repair</keyword>
<gene>
    <name evidence="5" type="ORF">PGLA1383_LOCUS30372</name>
</gene>
<dbReference type="SMART" id="SM00891">
    <property type="entry name" value="ERCC4"/>
    <property type="match status" value="1"/>
</dbReference>
<evidence type="ECO:0000256" key="2">
    <source>
        <dbReference type="RuleBase" id="RU369042"/>
    </source>
</evidence>
<dbReference type="EMBL" id="CAJNNV010025131">
    <property type="protein sequence ID" value="CAE8612576.1"/>
    <property type="molecule type" value="Genomic_DNA"/>
</dbReference>
<dbReference type="GO" id="GO:0031573">
    <property type="term" value="P:mitotic intra-S DNA damage checkpoint signaling"/>
    <property type="evidence" value="ECO:0007669"/>
    <property type="project" value="TreeGrafter"/>
</dbReference>
<dbReference type="PANTHER" id="PTHR13451:SF0">
    <property type="entry name" value="CROSSOVER JUNCTION ENDONUCLEASE MUS81"/>
    <property type="match status" value="1"/>
</dbReference>
<feature type="compositionally biased region" description="Low complexity" evidence="3">
    <location>
        <begin position="604"/>
        <end position="625"/>
    </location>
</feature>
<feature type="region of interest" description="Disordered" evidence="3">
    <location>
        <begin position="566"/>
        <end position="625"/>
    </location>
</feature>
<dbReference type="GO" id="GO:0046872">
    <property type="term" value="F:metal ion binding"/>
    <property type="evidence" value="ECO:0007669"/>
    <property type="project" value="UniProtKB-UniRule"/>
</dbReference>
<feature type="region of interest" description="Disordered" evidence="3">
    <location>
        <begin position="192"/>
        <end position="235"/>
    </location>
</feature>
<feature type="region of interest" description="Disordered" evidence="3">
    <location>
        <begin position="21"/>
        <end position="106"/>
    </location>
</feature>
<reference evidence="5" key="1">
    <citation type="submission" date="2021-02" db="EMBL/GenBank/DDBJ databases">
        <authorList>
            <person name="Dougan E. K."/>
            <person name="Rhodes N."/>
            <person name="Thang M."/>
            <person name="Chan C."/>
        </authorList>
    </citation>
    <scope>NUCLEOTIDE SEQUENCE</scope>
</reference>
<feature type="domain" description="ERCC4" evidence="4">
    <location>
        <begin position="138"/>
        <end position="286"/>
    </location>
</feature>
<dbReference type="SUPFAM" id="SSF52980">
    <property type="entry name" value="Restriction endonuclease-like"/>
    <property type="match status" value="1"/>
</dbReference>
<keyword evidence="6" id="KW-1185">Reference proteome</keyword>
<keyword evidence="2" id="KW-0460">Magnesium</keyword>
<feature type="compositionally biased region" description="Polar residues" evidence="3">
    <location>
        <begin position="59"/>
        <end position="68"/>
    </location>
</feature>
<dbReference type="GO" id="GO:0005634">
    <property type="term" value="C:nucleus"/>
    <property type="evidence" value="ECO:0007669"/>
    <property type="project" value="UniProtKB-SubCell"/>
</dbReference>
<sequence>PRKLRQHLSSPRPRWIAGALQGQAATRASPTPLTSRNLSQQLSSPRAIRASPTPLTPRTLRQQLSSPQAIRASPAPLTPRPRTLRQQLSSPPAPPRAKDFASPTPSEAVEIEICSSDEDGETSASPRLIVDGRTVTVRLLVDDRDRERLRNTDPRGFFERISAVLLPGPHRTVAVRQRLRFGDFTWVKNDTSCGSERNNNNNNDNNDHNNKSNSNNNDNNDNHNNNSNTSCGSEPSEDWQMLSCIVERKRIPDLVGRSAAGDHIRQLQRLETCGLQHAFLLLEGDTKHAASCAVYDEGRDEAEVDGEPAESDVIRSGEDIDELCARLLVTNSSVGVLGTRDAEGTARLLGQLSAWFAWEESEGRGASSAQSLRSFEESAVARADARSELAQILMAAGIAPRAVEAVRRRFGSLQHAQATLMACGSPHLRCAYFEFNPHCKGLGERLCAVLGAGVPASAEMPATAERVAHVAASHALFRRLGRPTSPAVQLEEVADLWADKDGSCCGKIVIRAGTACSAAITVIVVPACWLVSEVQRAALRTAQGASCGAAIADAAAAALHQRLEGLSQPPRDDAAGPPQQQQQHQHQHHQQQQQLQNPESAEGLRSPPLATTTPTTTRTRPPTGTRLLVLEGLRAAVRQAQGGTSSEASPGRPGVPELLGICELTSVLMDLRCGWRCRVHDARAAETSASFLRVLVRVALEEAALTLESAARN</sequence>
<comment type="caution">
    <text evidence="5">The sequence shown here is derived from an EMBL/GenBank/DDBJ whole genome shotgun (WGS) entry which is preliminary data.</text>
</comment>
<dbReference type="InterPro" id="IPR033309">
    <property type="entry name" value="Mus81"/>
</dbReference>
<comment type="cofactor">
    <cofactor evidence="2">
        <name>Mg(2+)</name>
        <dbReference type="ChEBI" id="CHEBI:18420"/>
    </cofactor>
</comment>
<evidence type="ECO:0000313" key="5">
    <source>
        <dbReference type="EMBL" id="CAE8612576.1"/>
    </source>
</evidence>
<dbReference type="Pfam" id="PF02732">
    <property type="entry name" value="ERCC4"/>
    <property type="match status" value="1"/>
</dbReference>
<feature type="compositionally biased region" description="Low complexity" evidence="3">
    <location>
        <begin position="579"/>
        <end position="594"/>
    </location>
</feature>
<evidence type="ECO:0000256" key="3">
    <source>
        <dbReference type="SAM" id="MobiDB-lite"/>
    </source>
</evidence>
<dbReference type="GO" id="GO:0000727">
    <property type="term" value="P:double-strand break repair via break-induced replication"/>
    <property type="evidence" value="ECO:0007669"/>
    <property type="project" value="UniProtKB-UniRule"/>
</dbReference>
<keyword evidence="2" id="KW-0233">DNA recombination</keyword>
<dbReference type="PANTHER" id="PTHR13451">
    <property type="entry name" value="CLASS II CROSSOVER JUNCTION ENDONUCLEASE MUS81"/>
    <property type="match status" value="1"/>
</dbReference>
<feature type="compositionally biased region" description="Polar residues" evidence="3">
    <location>
        <begin position="23"/>
        <end position="44"/>
    </location>
</feature>
<evidence type="ECO:0000313" key="6">
    <source>
        <dbReference type="Proteomes" id="UP000654075"/>
    </source>
</evidence>
<keyword evidence="2" id="KW-0479">Metal-binding</keyword>
<keyword evidence="2" id="KW-0255">Endonuclease</keyword>
<keyword evidence="2" id="KW-0540">Nuclease</keyword>
<organism evidence="5 6">
    <name type="scientific">Polarella glacialis</name>
    <name type="common">Dinoflagellate</name>
    <dbReference type="NCBI Taxonomy" id="89957"/>
    <lineage>
        <taxon>Eukaryota</taxon>
        <taxon>Sar</taxon>
        <taxon>Alveolata</taxon>
        <taxon>Dinophyceae</taxon>
        <taxon>Suessiales</taxon>
        <taxon>Suessiaceae</taxon>
        <taxon>Polarella</taxon>
    </lineage>
</organism>
<dbReference type="AlphaFoldDB" id="A0A813FEF2"/>
<dbReference type="GO" id="GO:0006308">
    <property type="term" value="P:DNA catabolic process"/>
    <property type="evidence" value="ECO:0007669"/>
    <property type="project" value="UniProtKB-UniRule"/>
</dbReference>
<dbReference type="InterPro" id="IPR011335">
    <property type="entry name" value="Restrct_endonuc-II-like"/>
</dbReference>
<dbReference type="EC" id="3.1.22.-" evidence="2"/>
<keyword evidence="1 2" id="KW-0378">Hydrolase</keyword>
<evidence type="ECO:0000256" key="1">
    <source>
        <dbReference type="ARBA" id="ARBA00022801"/>
    </source>
</evidence>
<dbReference type="Gene3D" id="3.40.50.10130">
    <property type="match status" value="1"/>
</dbReference>
<protein>
    <recommendedName>
        <fullName evidence="2">Crossover junction endonuclease MUS81</fullName>
        <ecNumber evidence="2">3.1.22.-</ecNumber>
    </recommendedName>
</protein>
<comment type="subcellular location">
    <subcellularLocation>
        <location evidence="2">Nucleus</location>
    </subcellularLocation>
</comment>
<comment type="subunit">
    <text evidence="2">Interacts with EME1.</text>
</comment>